<organism evidence="1 2">
    <name type="scientific">Pistacia atlantica</name>
    <dbReference type="NCBI Taxonomy" id="434234"/>
    <lineage>
        <taxon>Eukaryota</taxon>
        <taxon>Viridiplantae</taxon>
        <taxon>Streptophyta</taxon>
        <taxon>Embryophyta</taxon>
        <taxon>Tracheophyta</taxon>
        <taxon>Spermatophyta</taxon>
        <taxon>Magnoliopsida</taxon>
        <taxon>eudicotyledons</taxon>
        <taxon>Gunneridae</taxon>
        <taxon>Pentapetalae</taxon>
        <taxon>rosids</taxon>
        <taxon>malvids</taxon>
        <taxon>Sapindales</taxon>
        <taxon>Anacardiaceae</taxon>
        <taxon>Pistacia</taxon>
    </lineage>
</organism>
<comment type="caution">
    <text evidence="1">The sequence shown here is derived from an EMBL/GenBank/DDBJ whole genome shotgun (WGS) entry which is preliminary data.</text>
</comment>
<dbReference type="Proteomes" id="UP001164250">
    <property type="component" value="Chromosome 1"/>
</dbReference>
<evidence type="ECO:0000313" key="1">
    <source>
        <dbReference type="EMBL" id="KAJ0110923.1"/>
    </source>
</evidence>
<dbReference type="EMBL" id="CM047897">
    <property type="protein sequence ID" value="KAJ0110923.1"/>
    <property type="molecule type" value="Genomic_DNA"/>
</dbReference>
<name>A0ACC1C5I7_9ROSI</name>
<gene>
    <name evidence="1" type="ORF">Patl1_02251</name>
</gene>
<sequence length="185" mass="20864">MCSLPLDSHQRIGQRKSRMNGKFWRRTYLDLLGTPYHDGLFVFDCLFPPSYPNEPPMVYYYSGGLRLNPNLYECGKVCLSLLGTWTGKSTEMWSKENSTMLQHFEDLVAYHFRNHAHDILVACKAYMEGAVVGTVVVKDGIIEGGKVEKGGSSLFKTKVGQMMNILITNFTKNGSTGCEQFRTIS</sequence>
<keyword evidence="2" id="KW-1185">Reference proteome</keyword>
<evidence type="ECO:0000313" key="2">
    <source>
        <dbReference type="Proteomes" id="UP001164250"/>
    </source>
</evidence>
<accession>A0ACC1C5I7</accession>
<reference evidence="2" key="1">
    <citation type="journal article" date="2023" name="G3 (Bethesda)">
        <title>Genome assembly and association tests identify interacting loci associated with vigor, precocity, and sex in interspecific pistachio rootstocks.</title>
        <authorList>
            <person name="Palmer W."/>
            <person name="Jacygrad E."/>
            <person name="Sagayaradj S."/>
            <person name="Cavanaugh K."/>
            <person name="Han R."/>
            <person name="Bertier L."/>
            <person name="Beede B."/>
            <person name="Kafkas S."/>
            <person name="Golino D."/>
            <person name="Preece J."/>
            <person name="Michelmore R."/>
        </authorList>
    </citation>
    <scope>NUCLEOTIDE SEQUENCE [LARGE SCALE GENOMIC DNA]</scope>
</reference>
<protein>
    <submittedName>
        <fullName evidence="1">Uncharacterized protein</fullName>
    </submittedName>
</protein>
<proteinExistence type="predicted"/>